<sequence length="327" mass="36473">MSGGFSQNWTGKLTGIPNARAFRSAASPRKFGPPKSDWDSALRSICRRIQNKLARNEIGRASMEATRHRLKRALQEYTAPGPDREHAASEQDSLFVTNSDAAIRGTIQRAGGPASGGIANAQVHNQGGPLWAPRSSTLDQHILRSPGDRQSFEARVSQVSAPEGLGQEEISQAAQTRAPTHDNERLILPDDSEAVKAVKLRIASHHCFEAKQYIGYLIRDSKLQTIPLVPKSQINFLTYTRNQRMDMQQLQFEAALAYRKALQADCPFLKKPRSAGDTDRSRYIFEQSPAVYGFFDTLTRDNVDQKRVEVRRLRNVVFDDAINASLN</sequence>
<comment type="caution">
    <text evidence="1">The sequence shown here is derived from an EMBL/GenBank/DDBJ whole genome shotgun (WGS) entry which is preliminary data.</text>
</comment>
<name>A0AAI8VZK3_9PEZI</name>
<dbReference type="AlphaFoldDB" id="A0AAI8VZK3"/>
<evidence type="ECO:0000313" key="2">
    <source>
        <dbReference type="Proteomes" id="UP001295740"/>
    </source>
</evidence>
<dbReference type="Proteomes" id="UP001295740">
    <property type="component" value="Unassembled WGS sequence"/>
</dbReference>
<gene>
    <name evidence="1" type="ORF">KHLLAP_LOCUS14434</name>
</gene>
<accession>A0AAI8VZK3</accession>
<dbReference type="EMBL" id="CAUWAG010000020">
    <property type="protein sequence ID" value="CAJ2513966.1"/>
    <property type="molecule type" value="Genomic_DNA"/>
</dbReference>
<organism evidence="1 2">
    <name type="scientific">Anthostomella pinea</name>
    <dbReference type="NCBI Taxonomy" id="933095"/>
    <lineage>
        <taxon>Eukaryota</taxon>
        <taxon>Fungi</taxon>
        <taxon>Dikarya</taxon>
        <taxon>Ascomycota</taxon>
        <taxon>Pezizomycotina</taxon>
        <taxon>Sordariomycetes</taxon>
        <taxon>Xylariomycetidae</taxon>
        <taxon>Xylariales</taxon>
        <taxon>Xylariaceae</taxon>
        <taxon>Anthostomella</taxon>
    </lineage>
</organism>
<evidence type="ECO:0000313" key="1">
    <source>
        <dbReference type="EMBL" id="CAJ2513966.1"/>
    </source>
</evidence>
<reference evidence="1" key="1">
    <citation type="submission" date="2023-10" db="EMBL/GenBank/DDBJ databases">
        <authorList>
            <person name="Hackl T."/>
        </authorList>
    </citation>
    <scope>NUCLEOTIDE SEQUENCE</scope>
</reference>
<protein>
    <submittedName>
        <fullName evidence="1">Uu.00g020850.m01.CDS01</fullName>
    </submittedName>
</protein>
<keyword evidence="2" id="KW-1185">Reference proteome</keyword>
<proteinExistence type="predicted"/>